<dbReference type="AlphaFoldDB" id="A0AAD5SPE8"/>
<keyword evidence="5" id="KW-1185">Reference proteome</keyword>
<feature type="region of interest" description="Disordered" evidence="3">
    <location>
        <begin position="1"/>
        <end position="42"/>
    </location>
</feature>
<name>A0AAD5SPE8_9FUNG</name>
<gene>
    <name evidence="4" type="primary">ACO2_2</name>
    <name evidence="4" type="ORF">HK097_010087</name>
</gene>
<feature type="region of interest" description="Disordered" evidence="3">
    <location>
        <begin position="68"/>
        <end position="106"/>
    </location>
</feature>
<reference evidence="4" key="1">
    <citation type="submission" date="2020-05" db="EMBL/GenBank/DDBJ databases">
        <title>Phylogenomic resolution of chytrid fungi.</title>
        <authorList>
            <person name="Stajich J.E."/>
            <person name="Amses K."/>
            <person name="Simmons R."/>
            <person name="Seto K."/>
            <person name="Myers J."/>
            <person name="Bonds A."/>
            <person name="Quandt C.A."/>
            <person name="Barry K."/>
            <person name="Liu P."/>
            <person name="Grigoriev I."/>
            <person name="Longcore J.E."/>
            <person name="James T.Y."/>
        </authorList>
    </citation>
    <scope>NUCLEOTIDE SEQUENCE</scope>
    <source>
        <strain evidence="4">JEL0318</strain>
    </source>
</reference>
<evidence type="ECO:0000256" key="3">
    <source>
        <dbReference type="SAM" id="MobiDB-lite"/>
    </source>
</evidence>
<comment type="caution">
    <text evidence="4">The sequence shown here is derived from an EMBL/GenBank/DDBJ whole genome shotgun (WGS) entry which is preliminary data.</text>
</comment>
<evidence type="ECO:0000256" key="1">
    <source>
        <dbReference type="ARBA" id="ARBA00008563"/>
    </source>
</evidence>
<accession>A0AAD5SPE8</accession>
<evidence type="ECO:0000313" key="4">
    <source>
        <dbReference type="EMBL" id="KAJ3055566.1"/>
    </source>
</evidence>
<evidence type="ECO:0000313" key="5">
    <source>
        <dbReference type="Proteomes" id="UP001212841"/>
    </source>
</evidence>
<dbReference type="Pfam" id="PF00829">
    <property type="entry name" value="Ribosomal_L21p"/>
    <property type="match status" value="1"/>
</dbReference>
<comment type="similarity">
    <text evidence="1">Belongs to the bacterial ribosomal protein bL21 family.</text>
</comment>
<dbReference type="GO" id="GO:0003735">
    <property type="term" value="F:structural constituent of ribosome"/>
    <property type="evidence" value="ECO:0007669"/>
    <property type="project" value="TreeGrafter"/>
</dbReference>
<dbReference type="SUPFAM" id="SSF141091">
    <property type="entry name" value="L21p-like"/>
    <property type="match status" value="1"/>
</dbReference>
<organism evidence="4 5">
    <name type="scientific">Rhizophlyctis rosea</name>
    <dbReference type="NCBI Taxonomy" id="64517"/>
    <lineage>
        <taxon>Eukaryota</taxon>
        <taxon>Fungi</taxon>
        <taxon>Fungi incertae sedis</taxon>
        <taxon>Chytridiomycota</taxon>
        <taxon>Chytridiomycota incertae sedis</taxon>
        <taxon>Chytridiomycetes</taxon>
        <taxon>Rhizophlyctidales</taxon>
        <taxon>Rhizophlyctidaceae</taxon>
        <taxon>Rhizophlyctis</taxon>
    </lineage>
</organism>
<feature type="compositionally biased region" description="Low complexity" evidence="3">
    <location>
        <begin position="82"/>
        <end position="106"/>
    </location>
</feature>
<dbReference type="PANTHER" id="PTHR21349:SF0">
    <property type="entry name" value="LARGE RIBOSOMAL SUBUNIT PROTEIN BL21M"/>
    <property type="match status" value="1"/>
</dbReference>
<dbReference type="Proteomes" id="UP001212841">
    <property type="component" value="Unassembled WGS sequence"/>
</dbReference>
<dbReference type="GO" id="GO:0005762">
    <property type="term" value="C:mitochondrial large ribosomal subunit"/>
    <property type="evidence" value="ECO:0007669"/>
    <property type="project" value="TreeGrafter"/>
</dbReference>
<dbReference type="EMBL" id="JADGJD010000072">
    <property type="protein sequence ID" value="KAJ3055566.1"/>
    <property type="molecule type" value="Genomic_DNA"/>
</dbReference>
<evidence type="ECO:0000256" key="2">
    <source>
        <dbReference type="ARBA" id="ARBA00044129"/>
    </source>
</evidence>
<protein>
    <recommendedName>
        <fullName evidence="2">Large ribosomal subunit protein bL21m</fullName>
    </recommendedName>
</protein>
<sequence length="233" mass="26524">MPEPGETDEVKIDGGHPPTPSLPPKEVHTRQSRRGLDPSIWTYGSTRHTMMADLEKRKAALAYSEDSIQHTYSHAPPPSSTPSPLRRNLSSVPTTSSYSPSPQTPWSLQTTEALTHLRNSKSHWAIVELHSQPYYVHLHDTIVFHRMKQFQLGDIISLDRVREIGSEDYILQGRPYVDPSYFTIKCVVVEHAVAEETTNIFRKRNAKDKITRNHNHHTLLRVIEIGINKPQGQ</sequence>
<dbReference type="PANTHER" id="PTHR21349">
    <property type="entry name" value="50S RIBOSOMAL PROTEIN L21"/>
    <property type="match status" value="1"/>
</dbReference>
<dbReference type="InterPro" id="IPR028909">
    <property type="entry name" value="bL21-like"/>
</dbReference>
<proteinExistence type="inferred from homology"/>
<dbReference type="InterPro" id="IPR036164">
    <property type="entry name" value="bL21-like_sf"/>
</dbReference>